<gene>
    <name evidence="2" type="ordered locus">Arch_0661</name>
</gene>
<sequence length="340" mass="37397">MANFVTYPENLGDVTVPTLLIGLVDHLVDPGAIGQAVNACIDLLDSVEVATFDADPLYDYRAQRPIVTYVDGILASSFEPGMSLVLVTDVNGNPFLYLHGTEPDFHWPRLTEDILEIVSRFGVEHIFSINGMPAPIPHTRPADMLIRTTQHVENPAIVHGQASHPASLSDYAEYQLGTQGYKATNIRVRVPLYMSRSDMPFFSGALAVVRQLATLGGPTIPLGDLEQHEDQQAVELVGVAEQDEQFARMIAQFEEEYDSSDQGFVKIHEESGPLPTPDEIGAAVERFLAMQDSNPLEGIVTQPERAPKEKTKAAEPAQAQDLRTQLKNSLSQLFNRKHGN</sequence>
<evidence type="ECO:0008006" key="4">
    <source>
        <dbReference type="Google" id="ProtNLM"/>
    </source>
</evidence>
<proteinExistence type="predicted"/>
<evidence type="ECO:0000256" key="1">
    <source>
        <dbReference type="SAM" id="MobiDB-lite"/>
    </source>
</evidence>
<accession>D7BN96</accession>
<reference evidence="2 3" key="1">
    <citation type="journal article" date="2010" name="Stand. Genomic Sci.">
        <title>Complete genome sequence of Arcanobacterium haemolyticum type strain (11018).</title>
        <authorList>
            <person name="Yasawong M."/>
            <person name="Teshima H."/>
            <person name="Lapidus A."/>
            <person name="Nolan M."/>
            <person name="Lucas S."/>
            <person name="Glavina Del Rio T."/>
            <person name="Tice H."/>
            <person name="Cheng J."/>
            <person name="Bruce D."/>
            <person name="Detter C."/>
            <person name="Tapia R."/>
            <person name="Han C."/>
            <person name="Goodwin L."/>
            <person name="Pitluck S."/>
            <person name="Liolios K."/>
            <person name="Ivanova N."/>
            <person name="Mavromatis K."/>
            <person name="Mikhailova N."/>
            <person name="Pati A."/>
            <person name="Chen A."/>
            <person name="Palaniappan K."/>
            <person name="Land M."/>
            <person name="Hauser L."/>
            <person name="Chang Y."/>
            <person name="Jeffries C."/>
            <person name="Rohde M."/>
            <person name="Sikorski J."/>
            <person name="Pukall R."/>
            <person name="Goker M."/>
            <person name="Woyke T."/>
            <person name="Bristow J."/>
            <person name="Eisen J."/>
            <person name="Markowitz V."/>
            <person name="Hugenholtz P."/>
            <person name="Kyrpides N."/>
            <person name="Klenk H."/>
        </authorList>
    </citation>
    <scope>NUCLEOTIDE SEQUENCE [LARGE SCALE GENOMIC DNA]</scope>
    <source>
        <strain evidence="3">ATCC 9345 / DSM 20595 / CCUG 17215 / LMG 16163 / NBRC 15585 / NCTC 8452 / 11018</strain>
    </source>
</reference>
<dbReference type="Proteomes" id="UP000000376">
    <property type="component" value="Chromosome"/>
</dbReference>
<evidence type="ECO:0000313" key="3">
    <source>
        <dbReference type="Proteomes" id="UP000000376"/>
    </source>
</evidence>
<dbReference type="EMBL" id="CP002045">
    <property type="protein sequence ID" value="ADH92395.1"/>
    <property type="molecule type" value="Genomic_DNA"/>
</dbReference>
<dbReference type="OrthoDB" id="3733464at2"/>
<dbReference type="STRING" id="644284.Arch_0661"/>
<dbReference type="eggNOG" id="COG1938">
    <property type="taxonomic scope" value="Bacteria"/>
</dbReference>
<protein>
    <recommendedName>
        <fullName evidence="4">PAC2 family protein</fullName>
    </recommendedName>
</protein>
<dbReference type="InterPro" id="IPR038389">
    <property type="entry name" value="PSMG2_sf"/>
</dbReference>
<dbReference type="InterPro" id="IPR019151">
    <property type="entry name" value="Proteasome_assmbl_chaperone_2"/>
</dbReference>
<dbReference type="KEGG" id="ahe:Arch_0661"/>
<feature type="region of interest" description="Disordered" evidence="1">
    <location>
        <begin position="302"/>
        <end position="321"/>
    </location>
</feature>
<dbReference type="Gene3D" id="3.40.50.10900">
    <property type="entry name" value="PAC-like subunit"/>
    <property type="match status" value="1"/>
</dbReference>
<dbReference type="HOGENOM" id="CLU_055821_0_0_11"/>
<dbReference type="SUPFAM" id="SSF159659">
    <property type="entry name" value="Cgl1923-like"/>
    <property type="match status" value="1"/>
</dbReference>
<evidence type="ECO:0000313" key="2">
    <source>
        <dbReference type="EMBL" id="ADH92395.1"/>
    </source>
</evidence>
<keyword evidence="3" id="KW-1185">Reference proteome</keyword>
<name>D7BN96_ARCHD</name>
<organism evidence="2 3">
    <name type="scientific">Arcanobacterium haemolyticum (strain ATCC 9345 / DSM 20595 / CCM 5947 / CCUG 17215 / LMG 16163 / NBRC 15585 / NCTC 8452 / 11018)</name>
    <dbReference type="NCBI Taxonomy" id="644284"/>
    <lineage>
        <taxon>Bacteria</taxon>
        <taxon>Bacillati</taxon>
        <taxon>Actinomycetota</taxon>
        <taxon>Actinomycetes</taxon>
        <taxon>Actinomycetales</taxon>
        <taxon>Actinomycetaceae</taxon>
        <taxon>Arcanobacterium</taxon>
    </lineage>
</organism>
<dbReference type="Pfam" id="PF09754">
    <property type="entry name" value="PAC2"/>
    <property type="match status" value="1"/>
</dbReference>
<dbReference type="RefSeq" id="WP_013169893.1">
    <property type="nucleotide sequence ID" value="NC_014218.1"/>
</dbReference>
<dbReference type="AlphaFoldDB" id="D7BN96"/>